<organism evidence="1 2">
    <name type="scientific">Boudabousia liubingyangii</name>
    <dbReference type="NCBI Taxonomy" id="1921764"/>
    <lineage>
        <taxon>Bacteria</taxon>
        <taxon>Bacillati</taxon>
        <taxon>Actinomycetota</taxon>
        <taxon>Actinomycetes</taxon>
        <taxon>Actinomycetales</taxon>
        <taxon>Actinomycetaceae</taxon>
        <taxon>Boudabousia</taxon>
    </lineage>
</organism>
<dbReference type="Proteomes" id="UP000186785">
    <property type="component" value="Unassembled WGS sequence"/>
</dbReference>
<proteinExistence type="predicted"/>
<gene>
    <name evidence="1" type="ORF">BSR29_07965</name>
</gene>
<reference evidence="1 2" key="1">
    <citation type="submission" date="2016-11" db="EMBL/GenBank/DDBJ databases">
        <title>Actinomyces gypaetusis sp. nov. isolated from the vulture Gypaetus barbatus in Qinghai Tibet Plateau China.</title>
        <authorList>
            <person name="Meng X."/>
        </authorList>
    </citation>
    <scope>NUCLEOTIDE SEQUENCE [LARGE SCALE GENOMIC DNA]</scope>
    <source>
        <strain evidence="1 2">VUL4_2</strain>
    </source>
</reference>
<evidence type="ECO:0000313" key="1">
    <source>
        <dbReference type="EMBL" id="OKL46178.1"/>
    </source>
</evidence>
<comment type="caution">
    <text evidence="1">The sequence shown here is derived from an EMBL/GenBank/DDBJ whole genome shotgun (WGS) entry which is preliminary data.</text>
</comment>
<dbReference type="EMBL" id="MQSV01000006">
    <property type="protein sequence ID" value="OKL46178.1"/>
    <property type="molecule type" value="Genomic_DNA"/>
</dbReference>
<sequence length="145" mass="15937">MEKLPKLPPGHLRGEDEAATIELIRLVEAGLVATNRLNQPSPRGKSAELNALAEAGQSAFQHLFWVYQPLIVELTNALCLGSAAVRKPWMRQLLLRKGGRTLRYALQSYDYQKDGELSAYISAQLSETIGKSLPLDGPRRLGSAV</sequence>
<keyword evidence="2" id="KW-1185">Reference proteome</keyword>
<dbReference type="AlphaFoldDB" id="A0A1Q5PJW2"/>
<protein>
    <submittedName>
        <fullName evidence="1">Uncharacterized protein</fullName>
    </submittedName>
</protein>
<evidence type="ECO:0000313" key="2">
    <source>
        <dbReference type="Proteomes" id="UP000186785"/>
    </source>
</evidence>
<accession>A0A1Q5PJW2</accession>
<name>A0A1Q5PJW2_9ACTO</name>
<dbReference type="RefSeq" id="WP_073709774.1">
    <property type="nucleotide sequence ID" value="NZ_MQSV01000006.1"/>
</dbReference>